<evidence type="ECO:0000313" key="1">
    <source>
        <dbReference type="EMBL" id="KPG04816.1"/>
    </source>
</evidence>
<organism evidence="1 3">
    <name type="scientific">Mycobacteroides immunogenum</name>
    <dbReference type="NCBI Taxonomy" id="83262"/>
    <lineage>
        <taxon>Bacteria</taxon>
        <taxon>Bacillati</taxon>
        <taxon>Actinomycetota</taxon>
        <taxon>Actinomycetes</taxon>
        <taxon>Mycobacteriales</taxon>
        <taxon>Mycobacteriaceae</taxon>
        <taxon>Mycobacteroides</taxon>
    </lineage>
</organism>
<comment type="caution">
    <text evidence="1">The sequence shown here is derived from an EMBL/GenBank/DDBJ whole genome shotgun (WGS) entry which is preliminary data.</text>
</comment>
<name>A0A7V8LKX4_9MYCO</name>
<accession>A0A7V8LKX4</accession>
<dbReference type="Proteomes" id="UP000037843">
    <property type="component" value="Unassembled WGS sequence"/>
</dbReference>
<evidence type="ECO:0000313" key="2">
    <source>
        <dbReference type="EMBL" id="KPG29665.1"/>
    </source>
</evidence>
<dbReference type="KEGG" id="miz:BAB75_09585"/>
<dbReference type="AlphaFoldDB" id="A0A7V8LKX4"/>
<evidence type="ECO:0000313" key="3">
    <source>
        <dbReference type="Proteomes" id="UP000037843"/>
    </source>
</evidence>
<sequence length="71" mass="7626">MELTGIFEQLFLRTTVASFIGCVSSGGVELRLFGMSGLLRLLGLLSGLLPRNLLWGLGITAVVYADSRVLI</sequence>
<gene>
    <name evidence="1" type="ORF">AN908_23555</name>
    <name evidence="2" type="ORF">AN912_19960</name>
</gene>
<protein>
    <submittedName>
        <fullName evidence="1">Uncharacterized protein</fullName>
    </submittedName>
</protein>
<evidence type="ECO:0000313" key="4">
    <source>
        <dbReference type="Proteomes" id="UP000037962"/>
    </source>
</evidence>
<dbReference type="EMBL" id="LJFS01000029">
    <property type="protein sequence ID" value="KPG29665.1"/>
    <property type="molecule type" value="Genomic_DNA"/>
</dbReference>
<proteinExistence type="predicted"/>
<dbReference type="EMBL" id="LJFO01000016">
    <property type="protein sequence ID" value="KPG04816.1"/>
    <property type="molecule type" value="Genomic_DNA"/>
</dbReference>
<keyword evidence="4" id="KW-1185">Reference proteome</keyword>
<reference evidence="3 4" key="1">
    <citation type="submission" date="2015-09" db="EMBL/GenBank/DDBJ databases">
        <title>Genome Sequences of Mycobacterium immunogenum Isolates, Recuperated from a Chloraminated Drinking Water Distribution System Simulator Subjected to Episodes of Nitrification.</title>
        <authorList>
            <person name="Gomez-Alvarez V."/>
            <person name="Revetta R.P."/>
        </authorList>
    </citation>
    <scope>NUCLEOTIDE SEQUENCE [LARGE SCALE GENOMIC DNA]</scope>
    <source>
        <strain evidence="1 3">H008</strain>
        <strain evidence="2 4">H076</strain>
    </source>
</reference>
<dbReference type="Proteomes" id="UP000037962">
    <property type="component" value="Unassembled WGS sequence"/>
</dbReference>